<dbReference type="PROSITE" id="PS00893">
    <property type="entry name" value="NUDIX_BOX"/>
    <property type="match status" value="1"/>
</dbReference>
<dbReference type="InterPro" id="IPR020476">
    <property type="entry name" value="Nudix_hydrolase"/>
</dbReference>
<keyword evidence="5 8" id="KW-0378">Hydrolase</keyword>
<dbReference type="CDD" id="cd03424">
    <property type="entry name" value="NUDIX_ADPRase_Nudt5_UGPPase_Nudt14"/>
    <property type="match status" value="1"/>
</dbReference>
<feature type="domain" description="Nudix hydrolase" evidence="9">
    <location>
        <begin position="40"/>
        <end position="170"/>
    </location>
</feature>
<evidence type="ECO:0000256" key="5">
    <source>
        <dbReference type="ARBA" id="ARBA00022801"/>
    </source>
</evidence>
<dbReference type="OrthoDB" id="9788922at2"/>
<evidence type="ECO:0000256" key="7">
    <source>
        <dbReference type="ARBA" id="ARBA00032272"/>
    </source>
</evidence>
<keyword evidence="11" id="KW-1185">Reference proteome</keyword>
<dbReference type="PANTHER" id="PTHR11839:SF18">
    <property type="entry name" value="NUDIX HYDROLASE DOMAIN-CONTAINING PROTEIN"/>
    <property type="match status" value="1"/>
</dbReference>
<dbReference type="InterPro" id="IPR015797">
    <property type="entry name" value="NUDIX_hydrolase-like_dom_sf"/>
</dbReference>
<evidence type="ECO:0000313" key="10">
    <source>
        <dbReference type="EMBL" id="SPQ00781.1"/>
    </source>
</evidence>
<dbReference type="SUPFAM" id="SSF55811">
    <property type="entry name" value="Nudix"/>
    <property type="match status" value="1"/>
</dbReference>
<dbReference type="GO" id="GO:0016462">
    <property type="term" value="F:pyrophosphatase activity"/>
    <property type="evidence" value="ECO:0007669"/>
    <property type="project" value="UniProtKB-ARBA"/>
</dbReference>
<dbReference type="InterPro" id="IPR020084">
    <property type="entry name" value="NUDIX_hydrolase_CS"/>
</dbReference>
<gene>
    <name evidence="10" type="ORF">NBG4_320028</name>
</gene>
<protein>
    <recommendedName>
        <fullName evidence="4">GDP-mannose pyrophosphatase</fullName>
    </recommendedName>
    <alternativeName>
        <fullName evidence="6">GDP-mannose hydrolase</fullName>
    </alternativeName>
    <alternativeName>
        <fullName evidence="7">GDPMK</fullName>
    </alternativeName>
</protein>
<dbReference type="PROSITE" id="PS51462">
    <property type="entry name" value="NUDIX"/>
    <property type="match status" value="1"/>
</dbReference>
<accession>A0A2U3QH96</accession>
<dbReference type="GO" id="GO:0006753">
    <property type="term" value="P:nucleoside phosphate metabolic process"/>
    <property type="evidence" value="ECO:0007669"/>
    <property type="project" value="TreeGrafter"/>
</dbReference>
<evidence type="ECO:0000256" key="4">
    <source>
        <dbReference type="ARBA" id="ARBA00016377"/>
    </source>
</evidence>
<evidence type="ECO:0000313" key="11">
    <source>
        <dbReference type="Proteomes" id="UP000245125"/>
    </source>
</evidence>
<organism evidence="10 11">
    <name type="scientific">Candidatus Sulfobium mesophilum</name>
    <dbReference type="NCBI Taxonomy" id="2016548"/>
    <lineage>
        <taxon>Bacteria</taxon>
        <taxon>Pseudomonadati</taxon>
        <taxon>Nitrospirota</taxon>
        <taxon>Nitrospiria</taxon>
        <taxon>Nitrospirales</taxon>
        <taxon>Nitrospiraceae</taxon>
        <taxon>Candidatus Sulfobium</taxon>
    </lineage>
</organism>
<evidence type="ECO:0000256" key="8">
    <source>
        <dbReference type="RuleBase" id="RU003476"/>
    </source>
</evidence>
<reference evidence="11" key="1">
    <citation type="submission" date="2018-03" db="EMBL/GenBank/DDBJ databases">
        <authorList>
            <person name="Zecchin S."/>
        </authorList>
    </citation>
    <scope>NUCLEOTIDE SEQUENCE [LARGE SCALE GENOMIC DNA]</scope>
</reference>
<comment type="similarity">
    <text evidence="3">Belongs to the Nudix hydrolase family. NudK subfamily.</text>
</comment>
<dbReference type="Proteomes" id="UP000245125">
    <property type="component" value="Unassembled WGS sequence"/>
</dbReference>
<dbReference type="GO" id="GO:0005829">
    <property type="term" value="C:cytosol"/>
    <property type="evidence" value="ECO:0007669"/>
    <property type="project" value="TreeGrafter"/>
</dbReference>
<dbReference type="PRINTS" id="PR00502">
    <property type="entry name" value="NUDIXFAMILY"/>
</dbReference>
<dbReference type="AlphaFoldDB" id="A0A2U3QH96"/>
<comment type="cofactor">
    <cofactor evidence="2">
        <name>Mg(2+)</name>
        <dbReference type="ChEBI" id="CHEBI:18420"/>
    </cofactor>
</comment>
<evidence type="ECO:0000256" key="1">
    <source>
        <dbReference type="ARBA" id="ARBA00000847"/>
    </source>
</evidence>
<name>A0A2U3QH96_9BACT</name>
<dbReference type="EMBL" id="OUUY01000078">
    <property type="protein sequence ID" value="SPQ00781.1"/>
    <property type="molecule type" value="Genomic_DNA"/>
</dbReference>
<dbReference type="Gene3D" id="3.90.79.10">
    <property type="entry name" value="Nucleoside Triphosphate Pyrophosphohydrolase"/>
    <property type="match status" value="1"/>
</dbReference>
<evidence type="ECO:0000259" key="9">
    <source>
        <dbReference type="PROSITE" id="PS51462"/>
    </source>
</evidence>
<evidence type="ECO:0000256" key="2">
    <source>
        <dbReference type="ARBA" id="ARBA00001946"/>
    </source>
</evidence>
<dbReference type="PANTHER" id="PTHR11839">
    <property type="entry name" value="UDP/ADP-SUGAR PYROPHOSPHATASE"/>
    <property type="match status" value="1"/>
</dbReference>
<dbReference type="InterPro" id="IPR000086">
    <property type="entry name" value="NUDIX_hydrolase_dom"/>
</dbReference>
<evidence type="ECO:0000256" key="6">
    <source>
        <dbReference type="ARBA" id="ARBA00032162"/>
    </source>
</evidence>
<sequence length="184" mass="20510">MTVLRKKTLWEGKFLRSVLVRYIDGSGITERDWEAVERVGCDCIVGIVPFTDECEVIMIRQFRPPLDAHVIELPAGLCDPGERLEDAARRELIEETGYAAGQLKFLTEGPLSSGLSSEMLTVFVATNLTFVGIGRRDEAEHIEVLKVPFKKVASEIEARGKAGDYVDLKVFGLVELAQRSLQKK</sequence>
<dbReference type="GO" id="GO:0019693">
    <property type="term" value="P:ribose phosphate metabolic process"/>
    <property type="evidence" value="ECO:0007669"/>
    <property type="project" value="TreeGrafter"/>
</dbReference>
<dbReference type="Pfam" id="PF00293">
    <property type="entry name" value="NUDIX"/>
    <property type="match status" value="1"/>
</dbReference>
<proteinExistence type="inferred from homology"/>
<comment type="catalytic activity">
    <reaction evidence="1">
        <text>GDP-alpha-D-mannose + H2O = alpha-D-mannose 1-phosphate + GMP + 2 H(+)</text>
        <dbReference type="Rhea" id="RHEA:27978"/>
        <dbReference type="ChEBI" id="CHEBI:15377"/>
        <dbReference type="ChEBI" id="CHEBI:15378"/>
        <dbReference type="ChEBI" id="CHEBI:57527"/>
        <dbReference type="ChEBI" id="CHEBI:58115"/>
        <dbReference type="ChEBI" id="CHEBI:58409"/>
    </reaction>
</comment>
<evidence type="ECO:0000256" key="3">
    <source>
        <dbReference type="ARBA" id="ARBA00007275"/>
    </source>
</evidence>